<dbReference type="RefSeq" id="WP_126863866.1">
    <property type="nucleotide sequence ID" value="NZ_JAUSTX010000020.1"/>
</dbReference>
<evidence type="ECO:0000313" key="2">
    <source>
        <dbReference type="Proteomes" id="UP000267430"/>
    </source>
</evidence>
<dbReference type="AlphaFoldDB" id="A0A3S0U4S6"/>
<dbReference type="InterPro" id="IPR052913">
    <property type="entry name" value="Glycopeptide_resist_protein"/>
</dbReference>
<dbReference type="Proteomes" id="UP000267430">
    <property type="component" value="Unassembled WGS sequence"/>
</dbReference>
<comment type="caution">
    <text evidence="1">The sequence shown here is derived from an EMBL/GenBank/DDBJ whole genome shotgun (WGS) entry which is preliminary data.</text>
</comment>
<protein>
    <recommendedName>
        <fullName evidence="3">Peptidoglycan binding domain-containing protein</fullName>
    </recommendedName>
</protein>
<dbReference type="Pfam" id="PF04294">
    <property type="entry name" value="VanW"/>
    <property type="match status" value="1"/>
</dbReference>
<keyword evidence="2" id="KW-1185">Reference proteome</keyword>
<accession>A0A3S0U4S6</accession>
<sequence length="310" mass="34496">MKLLCLMGLVFFVTSFHQEDYLTISRQGEPLAVIERANFSVPVPGLQMVDHAPLDSLIEKLDKETYRPPQNAVMSDNGEIISEQAGYKLNRQVFIKKFYSYFYGKGSSSMEVPILSVYPKVDSELLSHINVQKIGEYTTYLNANNKTRTHNISLAVKGINNYVVLPGETFSFNKVVGKRTAAKGYLRAPIIVKGELAEGIGGGICQVSSTLFNAVDRAGLGIVQRYSHSKSVSYVPPGRDATVSWYGPDFSFVNKYNQPVLIRANSQGGRVIIKIYSSDTLEYKTRVIPGASHKLPHELKVIPRNQKVNQ</sequence>
<name>A0A3S0U4S6_9BACI</name>
<evidence type="ECO:0000313" key="1">
    <source>
        <dbReference type="EMBL" id="RUQ31081.1"/>
    </source>
</evidence>
<proteinExistence type="predicted"/>
<reference evidence="1 2" key="1">
    <citation type="submission" date="2018-12" db="EMBL/GenBank/DDBJ databases">
        <title>Bacillus chawlae sp. nov., Bacillus glennii sp. nov., and Bacillus saganii sp. nov. Isolated from the Vehicle Assembly Building at Kennedy Space Center where the Viking Spacecraft were Assembled.</title>
        <authorList>
            <person name="Seuylemezian A."/>
            <person name="Vaishampayan P."/>
        </authorList>
    </citation>
    <scope>NUCLEOTIDE SEQUENCE [LARGE SCALE GENOMIC DNA]</scope>
    <source>
        <strain evidence="1 2">L5</strain>
    </source>
</reference>
<dbReference type="PANTHER" id="PTHR35788:SF1">
    <property type="entry name" value="EXPORTED PROTEIN"/>
    <property type="match status" value="1"/>
</dbReference>
<evidence type="ECO:0008006" key="3">
    <source>
        <dbReference type="Google" id="ProtNLM"/>
    </source>
</evidence>
<dbReference type="OrthoDB" id="9813301at2"/>
<dbReference type="PANTHER" id="PTHR35788">
    <property type="entry name" value="EXPORTED PROTEIN-RELATED"/>
    <property type="match status" value="1"/>
</dbReference>
<organism evidence="1 2">
    <name type="scientific">Peribacillus cavernae</name>
    <dbReference type="NCBI Taxonomy" id="1674310"/>
    <lineage>
        <taxon>Bacteria</taxon>
        <taxon>Bacillati</taxon>
        <taxon>Bacillota</taxon>
        <taxon>Bacilli</taxon>
        <taxon>Bacillales</taxon>
        <taxon>Bacillaceae</taxon>
        <taxon>Peribacillus</taxon>
    </lineage>
</organism>
<dbReference type="InterPro" id="IPR007391">
    <property type="entry name" value="Vancomycin_resist_VanW"/>
</dbReference>
<gene>
    <name evidence="1" type="ORF">ELQ35_05735</name>
</gene>
<dbReference type="EMBL" id="RYZZ01000006">
    <property type="protein sequence ID" value="RUQ31081.1"/>
    <property type="molecule type" value="Genomic_DNA"/>
</dbReference>